<dbReference type="Proteomes" id="UP000319716">
    <property type="component" value="Unassembled WGS sequence"/>
</dbReference>
<accession>A0A4Y1Z745</accession>
<organism evidence="1 2">
    <name type="scientific">Sporolactobacillus inulinus</name>
    <dbReference type="NCBI Taxonomy" id="2078"/>
    <lineage>
        <taxon>Bacteria</taxon>
        <taxon>Bacillati</taxon>
        <taxon>Bacillota</taxon>
        <taxon>Bacilli</taxon>
        <taxon>Bacillales</taxon>
        <taxon>Sporolactobacillaceae</taxon>
        <taxon>Sporolactobacillus</taxon>
    </lineage>
</organism>
<comment type="caution">
    <text evidence="1">The sequence shown here is derived from an EMBL/GenBank/DDBJ whole genome shotgun (WGS) entry which is preliminary data.</text>
</comment>
<evidence type="ECO:0000313" key="2">
    <source>
        <dbReference type="Proteomes" id="UP000319716"/>
    </source>
</evidence>
<dbReference type="EMBL" id="BEXB01000002">
    <property type="protein sequence ID" value="GAY74872.1"/>
    <property type="molecule type" value="Genomic_DNA"/>
</dbReference>
<dbReference type="AlphaFoldDB" id="A0A4Y1Z745"/>
<gene>
    <name evidence="1" type="ORF">NBRC111894_426</name>
</gene>
<protein>
    <submittedName>
        <fullName evidence="1">Uncharacterized protein</fullName>
    </submittedName>
</protein>
<proteinExistence type="predicted"/>
<evidence type="ECO:0000313" key="1">
    <source>
        <dbReference type="EMBL" id="GAY74872.1"/>
    </source>
</evidence>
<sequence length="52" mass="6123">MQQTHECCVLEQTGAAWHHLLMKSVFFCILKNDSGVYSSKLFFALDRNRMMR</sequence>
<reference evidence="1 2" key="1">
    <citation type="submission" date="2017-11" db="EMBL/GenBank/DDBJ databases">
        <title>Draft Genome Sequence of Sporolactobacillus inulinus NBRC 111894 Isolated from Koso, a Japanese Sugar-Vegetable Fermented Beverage.</title>
        <authorList>
            <person name="Chiou T.Y."/>
            <person name="Oshima K."/>
            <person name="Suda W."/>
            <person name="Hattori M."/>
            <person name="Takahashi T."/>
        </authorList>
    </citation>
    <scope>NUCLEOTIDE SEQUENCE [LARGE SCALE GENOMIC DNA]</scope>
    <source>
        <strain evidence="1 2">NBRC111894</strain>
    </source>
</reference>
<name>A0A4Y1Z745_9BACL</name>